<proteinExistence type="predicted"/>
<accession>X1RV45</accession>
<feature type="non-terminal residue" evidence="1">
    <location>
        <position position="47"/>
    </location>
</feature>
<name>X1RV45_9ZZZZ</name>
<dbReference type="AlphaFoldDB" id="X1RV45"/>
<feature type="non-terminal residue" evidence="1">
    <location>
        <position position="1"/>
    </location>
</feature>
<sequence>GVVGSTLSTHTSAINELTKLVGQSMILEGWRLSTDSLGVYNLRGLGD</sequence>
<reference evidence="1" key="1">
    <citation type="journal article" date="2014" name="Front. Microbiol.">
        <title>High frequency of phylogenetically diverse reductive dehalogenase-homologous genes in deep subseafloor sedimentary metagenomes.</title>
        <authorList>
            <person name="Kawai M."/>
            <person name="Futagami T."/>
            <person name="Toyoda A."/>
            <person name="Takaki Y."/>
            <person name="Nishi S."/>
            <person name="Hori S."/>
            <person name="Arai W."/>
            <person name="Tsubouchi T."/>
            <person name="Morono Y."/>
            <person name="Uchiyama I."/>
            <person name="Ito T."/>
            <person name="Fujiyama A."/>
            <person name="Inagaki F."/>
            <person name="Takami H."/>
        </authorList>
    </citation>
    <scope>NUCLEOTIDE SEQUENCE</scope>
    <source>
        <strain evidence="1">Expedition CK06-06</strain>
    </source>
</reference>
<gene>
    <name evidence="1" type="ORF">S06H3_66741</name>
</gene>
<comment type="caution">
    <text evidence="1">The sequence shown here is derived from an EMBL/GenBank/DDBJ whole genome shotgun (WGS) entry which is preliminary data.</text>
</comment>
<protein>
    <submittedName>
        <fullName evidence="1">Uncharacterized protein</fullName>
    </submittedName>
</protein>
<organism evidence="1">
    <name type="scientific">marine sediment metagenome</name>
    <dbReference type="NCBI Taxonomy" id="412755"/>
    <lineage>
        <taxon>unclassified sequences</taxon>
        <taxon>metagenomes</taxon>
        <taxon>ecological metagenomes</taxon>
    </lineage>
</organism>
<dbReference type="EMBL" id="BARV01045680">
    <property type="protein sequence ID" value="GAI70821.1"/>
    <property type="molecule type" value="Genomic_DNA"/>
</dbReference>
<evidence type="ECO:0000313" key="1">
    <source>
        <dbReference type="EMBL" id="GAI70821.1"/>
    </source>
</evidence>